<evidence type="ECO:0000259" key="1">
    <source>
        <dbReference type="Pfam" id="PF13375"/>
    </source>
</evidence>
<evidence type="ECO:0000313" key="3">
    <source>
        <dbReference type="Proteomes" id="UP000886874"/>
    </source>
</evidence>
<comment type="caution">
    <text evidence="2">The sequence shown here is derived from an EMBL/GenBank/DDBJ whole genome shotgun (WGS) entry which is preliminary data.</text>
</comment>
<dbReference type="PANTHER" id="PTHR43034:SF2">
    <property type="entry name" value="ION-TRANSLOCATING OXIDOREDUCTASE COMPLEX SUBUNIT C"/>
    <property type="match status" value="1"/>
</dbReference>
<sequence length="317" mass="33315">MRVPLSSVAAAAVPAPGAVLLYLDDFAGGLCRPVVAEGQTVRLGDPVGVSDGGAWVHASVSGTVRAVRTGALIVENDFRSTPGRSVEPLSSLEGVAREPVLRRLSRAGLLTADGAPLPEKLQPCHALALTVLTEAEAAVYFALLHQVLGGVRAMGRLVQPRKLLLFYDRRFRPVEKAARRLQFPVEAVAVDGAAPELDQRLTGRRLDAGVTWGDLGCLVFSPREAAALFAAIYLGQPYVQQAVAISGPGRREWTVRMAPLGTSAAHLLAAAHRTAPTVLLGDAATGRILRRPDTALGKRDGLLTCLTGRTLTPAGPG</sequence>
<name>A0A9D1CPQ5_9FIRM</name>
<evidence type="ECO:0000313" key="2">
    <source>
        <dbReference type="EMBL" id="HIQ69679.1"/>
    </source>
</evidence>
<dbReference type="InterPro" id="IPR026902">
    <property type="entry name" value="RnfC_N"/>
</dbReference>
<dbReference type="InterPro" id="IPR010208">
    <property type="entry name" value="Ion_transpt_RnfC/RsxC"/>
</dbReference>
<dbReference type="GO" id="GO:0051539">
    <property type="term" value="F:4 iron, 4 sulfur cluster binding"/>
    <property type="evidence" value="ECO:0007669"/>
    <property type="project" value="InterPro"/>
</dbReference>
<dbReference type="AlphaFoldDB" id="A0A9D1CPQ5"/>
<organism evidence="2 3">
    <name type="scientific">Candidatus Avoscillospira stercorigallinarum</name>
    <dbReference type="NCBI Taxonomy" id="2840708"/>
    <lineage>
        <taxon>Bacteria</taxon>
        <taxon>Bacillati</taxon>
        <taxon>Bacillota</taxon>
        <taxon>Clostridia</taxon>
        <taxon>Eubacteriales</taxon>
        <taxon>Oscillospiraceae</taxon>
        <taxon>Oscillospiraceae incertae sedis</taxon>
        <taxon>Candidatus Avoscillospira</taxon>
    </lineage>
</organism>
<proteinExistence type="predicted"/>
<gene>
    <name evidence="2" type="ORF">IAA67_05050</name>
</gene>
<dbReference type="GO" id="GO:0009055">
    <property type="term" value="F:electron transfer activity"/>
    <property type="evidence" value="ECO:0007669"/>
    <property type="project" value="InterPro"/>
</dbReference>
<dbReference type="Proteomes" id="UP000886874">
    <property type="component" value="Unassembled WGS sequence"/>
</dbReference>
<reference evidence="2" key="1">
    <citation type="submission" date="2020-10" db="EMBL/GenBank/DDBJ databases">
        <authorList>
            <person name="Gilroy R."/>
        </authorList>
    </citation>
    <scope>NUCLEOTIDE SEQUENCE</scope>
    <source>
        <strain evidence="2">ChiSjej2B20-13462</strain>
    </source>
</reference>
<reference evidence="2" key="2">
    <citation type="journal article" date="2021" name="PeerJ">
        <title>Extensive microbial diversity within the chicken gut microbiome revealed by metagenomics and culture.</title>
        <authorList>
            <person name="Gilroy R."/>
            <person name="Ravi A."/>
            <person name="Getino M."/>
            <person name="Pursley I."/>
            <person name="Horton D.L."/>
            <person name="Alikhan N.F."/>
            <person name="Baker D."/>
            <person name="Gharbi K."/>
            <person name="Hall N."/>
            <person name="Watson M."/>
            <person name="Adriaenssens E.M."/>
            <person name="Foster-Nyarko E."/>
            <person name="Jarju S."/>
            <person name="Secka A."/>
            <person name="Antonio M."/>
            <person name="Oren A."/>
            <person name="Chaudhuri R.R."/>
            <person name="La Ragione R."/>
            <person name="Hildebrand F."/>
            <person name="Pallen M.J."/>
        </authorList>
    </citation>
    <scope>NUCLEOTIDE SEQUENCE</scope>
    <source>
        <strain evidence="2">ChiSjej2B20-13462</strain>
    </source>
</reference>
<protein>
    <recommendedName>
        <fullName evidence="1">RnfC Barrel sandwich hybrid domain-containing protein</fullName>
    </recommendedName>
</protein>
<dbReference type="PANTHER" id="PTHR43034">
    <property type="entry name" value="ION-TRANSLOCATING OXIDOREDUCTASE COMPLEX SUBUNIT C"/>
    <property type="match status" value="1"/>
</dbReference>
<dbReference type="GO" id="GO:0016020">
    <property type="term" value="C:membrane"/>
    <property type="evidence" value="ECO:0007669"/>
    <property type="project" value="InterPro"/>
</dbReference>
<accession>A0A9D1CPQ5</accession>
<feature type="domain" description="RnfC Barrel sandwich hybrid" evidence="1">
    <location>
        <begin position="12"/>
        <end position="69"/>
    </location>
</feature>
<dbReference type="EMBL" id="DVFN01000074">
    <property type="protein sequence ID" value="HIQ69679.1"/>
    <property type="molecule type" value="Genomic_DNA"/>
</dbReference>
<dbReference type="Pfam" id="PF13375">
    <property type="entry name" value="RnfC_N"/>
    <property type="match status" value="1"/>
</dbReference>